<evidence type="ECO:0000313" key="10">
    <source>
        <dbReference type="Proteomes" id="UP000248544"/>
    </source>
</evidence>
<evidence type="ECO:0000256" key="4">
    <source>
        <dbReference type="ARBA" id="ARBA00022519"/>
    </source>
</evidence>
<keyword evidence="10" id="KW-1185">Reference proteome</keyword>
<feature type="transmembrane region" description="Helical" evidence="8">
    <location>
        <begin position="104"/>
        <end position="126"/>
    </location>
</feature>
<feature type="transmembrane region" description="Helical" evidence="8">
    <location>
        <begin position="279"/>
        <end position="297"/>
    </location>
</feature>
<feature type="transmembrane region" description="Helical" evidence="8">
    <location>
        <begin position="45"/>
        <end position="64"/>
    </location>
</feature>
<dbReference type="AlphaFoldDB" id="A0A2W2H6R2"/>
<dbReference type="RefSeq" id="WP_111165569.1">
    <property type="nucleotide sequence ID" value="NZ_POUA01000013.1"/>
</dbReference>
<name>A0A2W2H6R2_9ACTN</name>
<dbReference type="EMBL" id="POUA01000013">
    <property type="protein sequence ID" value="PZG55543.1"/>
    <property type="molecule type" value="Genomic_DNA"/>
</dbReference>
<dbReference type="InterPro" id="IPR001851">
    <property type="entry name" value="ABC_transp_permease"/>
</dbReference>
<keyword evidence="3" id="KW-1003">Cell membrane</keyword>
<feature type="transmembrane region" description="Helical" evidence="8">
    <location>
        <begin position="255"/>
        <end position="272"/>
    </location>
</feature>
<keyword evidence="5 8" id="KW-0812">Transmembrane</keyword>
<keyword evidence="4" id="KW-0997">Cell inner membrane</keyword>
<evidence type="ECO:0000256" key="1">
    <source>
        <dbReference type="ARBA" id="ARBA00004651"/>
    </source>
</evidence>
<feature type="transmembrane region" description="Helical" evidence="8">
    <location>
        <begin position="303"/>
        <end position="321"/>
    </location>
</feature>
<feature type="transmembrane region" description="Helical" evidence="8">
    <location>
        <begin position="20"/>
        <end position="39"/>
    </location>
</feature>
<sequence length="339" mass="34985">MTGVRTVAGVALRNAHVTRLVALTLLLVVVFSALAPRVFPTALNFQSIAYSVPEIGLLALAMALTMITGGIDLSVVATANLAALTTAGLYIAAGGETATSPLLLVAFCAAALLVGMACGAVNGLLVSRVRVSPILATLATMQIFNGIAILWTDGEAQYGFPDTFLWLGDATIAYVPVAFLIFIGAALLIWHIVSRTGLGTRIVLVGANPVAARYSGVDERGVLMRTYLISGLLAGIAGIVIAAKSTSASPDYGGSYVLLAIVIAVLGGTDPFGGRGSVAGVVLAAIALQVLASGFNIMRLSPFLYQIAQGLILLVVMVVELRRGRLLERLRGLLTGRPG</sequence>
<dbReference type="Pfam" id="PF02653">
    <property type="entry name" value="BPD_transp_2"/>
    <property type="match status" value="1"/>
</dbReference>
<reference evidence="9 10" key="1">
    <citation type="submission" date="2018-01" db="EMBL/GenBank/DDBJ databases">
        <title>Draft genome sequence of Sphaerisporangium sp. 7K107.</title>
        <authorList>
            <person name="Sahin N."/>
            <person name="Saygin H."/>
            <person name="Ay H."/>
        </authorList>
    </citation>
    <scope>NUCLEOTIDE SEQUENCE [LARGE SCALE GENOMIC DNA]</scope>
    <source>
        <strain evidence="9 10">7K107</strain>
    </source>
</reference>
<dbReference type="GO" id="GO:0022857">
    <property type="term" value="F:transmembrane transporter activity"/>
    <property type="evidence" value="ECO:0007669"/>
    <property type="project" value="InterPro"/>
</dbReference>
<evidence type="ECO:0000256" key="3">
    <source>
        <dbReference type="ARBA" id="ARBA00022475"/>
    </source>
</evidence>
<evidence type="ECO:0000256" key="7">
    <source>
        <dbReference type="ARBA" id="ARBA00023136"/>
    </source>
</evidence>
<evidence type="ECO:0000256" key="6">
    <source>
        <dbReference type="ARBA" id="ARBA00022989"/>
    </source>
</evidence>
<dbReference type="CDD" id="cd06579">
    <property type="entry name" value="TM_PBP1_transp_AraH_like"/>
    <property type="match status" value="1"/>
</dbReference>
<feature type="transmembrane region" description="Helical" evidence="8">
    <location>
        <begin position="133"/>
        <end position="152"/>
    </location>
</feature>
<keyword evidence="6 8" id="KW-1133">Transmembrane helix</keyword>
<dbReference type="GO" id="GO:0005886">
    <property type="term" value="C:plasma membrane"/>
    <property type="evidence" value="ECO:0007669"/>
    <property type="project" value="UniProtKB-SubCell"/>
</dbReference>
<accession>A0A2W2H6R2</accession>
<dbReference type="Proteomes" id="UP000248544">
    <property type="component" value="Unassembled WGS sequence"/>
</dbReference>
<dbReference type="PANTHER" id="PTHR32196:SF21">
    <property type="entry name" value="ABC TRANSPORTER PERMEASE PROTEIN YPHD-RELATED"/>
    <property type="match status" value="1"/>
</dbReference>
<keyword evidence="7 8" id="KW-0472">Membrane</keyword>
<comment type="caution">
    <text evidence="9">The sequence shown here is derived from an EMBL/GenBank/DDBJ whole genome shotgun (WGS) entry which is preliminary data.</text>
</comment>
<keyword evidence="2" id="KW-0813">Transport</keyword>
<gene>
    <name evidence="9" type="ORF">C1I98_03335</name>
</gene>
<evidence type="ECO:0000313" key="9">
    <source>
        <dbReference type="EMBL" id="PZG55543.1"/>
    </source>
</evidence>
<dbReference type="PANTHER" id="PTHR32196">
    <property type="entry name" value="ABC TRANSPORTER PERMEASE PROTEIN YPHD-RELATED-RELATED"/>
    <property type="match status" value="1"/>
</dbReference>
<organism evidence="9 10">
    <name type="scientific">Spongiactinospora gelatinilytica</name>
    <dbReference type="NCBI Taxonomy" id="2666298"/>
    <lineage>
        <taxon>Bacteria</taxon>
        <taxon>Bacillati</taxon>
        <taxon>Actinomycetota</taxon>
        <taxon>Actinomycetes</taxon>
        <taxon>Streptosporangiales</taxon>
        <taxon>Streptosporangiaceae</taxon>
        <taxon>Spongiactinospora</taxon>
    </lineage>
</organism>
<evidence type="ECO:0000256" key="5">
    <source>
        <dbReference type="ARBA" id="ARBA00022692"/>
    </source>
</evidence>
<proteinExistence type="predicted"/>
<evidence type="ECO:0000256" key="2">
    <source>
        <dbReference type="ARBA" id="ARBA00022448"/>
    </source>
</evidence>
<feature type="transmembrane region" description="Helical" evidence="8">
    <location>
        <begin position="172"/>
        <end position="193"/>
    </location>
</feature>
<feature type="transmembrane region" description="Helical" evidence="8">
    <location>
        <begin position="222"/>
        <end position="243"/>
    </location>
</feature>
<comment type="subcellular location">
    <subcellularLocation>
        <location evidence="1">Cell membrane</location>
        <topology evidence="1">Multi-pass membrane protein</topology>
    </subcellularLocation>
</comment>
<feature type="transmembrane region" description="Helical" evidence="8">
    <location>
        <begin position="71"/>
        <end position="92"/>
    </location>
</feature>
<evidence type="ECO:0000256" key="8">
    <source>
        <dbReference type="SAM" id="Phobius"/>
    </source>
</evidence>
<protein>
    <submittedName>
        <fullName evidence="9">ABC transporter permease</fullName>
    </submittedName>
</protein>